<dbReference type="InterPro" id="IPR039637">
    <property type="entry name" value="CNOT7/CNOT8/Pop2"/>
</dbReference>
<accession>A0A5P1EDP1</accession>
<proteinExistence type="predicted"/>
<dbReference type="InterPro" id="IPR012337">
    <property type="entry name" value="RNaseH-like_sf"/>
</dbReference>
<dbReference type="AlphaFoldDB" id="A0A5P1EDP1"/>
<sequence length="178" mass="19661">MMLKFAQSGAISGGYGYGNQNLNGFGRGPELKEYDEKMIVQIYRSLLVQSQLVAGGGAADRRCVVAAGAAHEIGRRRRREEAATVGERVRRKLLFLPLSMNVLREEVVSDARTLHGGLNKLTELLDVERVGICHQARSDSLLTSCTFRKLKESFFNGNTEKYVGVLYSLGVENGQNTH</sequence>
<dbReference type="SUPFAM" id="SSF53098">
    <property type="entry name" value="Ribonuclease H-like"/>
    <property type="match status" value="1"/>
</dbReference>
<dbReference type="PANTHER" id="PTHR10797">
    <property type="entry name" value="CCR4-NOT TRANSCRIPTION COMPLEX SUBUNIT"/>
    <property type="match status" value="1"/>
</dbReference>
<dbReference type="InterPro" id="IPR036397">
    <property type="entry name" value="RNaseH_sf"/>
</dbReference>
<dbReference type="GO" id="GO:0004535">
    <property type="term" value="F:poly(A)-specific ribonuclease activity"/>
    <property type="evidence" value="ECO:0007669"/>
    <property type="project" value="InterPro"/>
</dbReference>
<reference evidence="2" key="1">
    <citation type="journal article" date="2017" name="Nat. Commun.">
        <title>The asparagus genome sheds light on the origin and evolution of a young Y chromosome.</title>
        <authorList>
            <person name="Harkess A."/>
            <person name="Zhou J."/>
            <person name="Xu C."/>
            <person name="Bowers J.E."/>
            <person name="Van der Hulst R."/>
            <person name="Ayyampalayam S."/>
            <person name="Mercati F."/>
            <person name="Riccardi P."/>
            <person name="McKain M.R."/>
            <person name="Kakrana A."/>
            <person name="Tang H."/>
            <person name="Ray J."/>
            <person name="Groenendijk J."/>
            <person name="Arikit S."/>
            <person name="Mathioni S.M."/>
            <person name="Nakano M."/>
            <person name="Shan H."/>
            <person name="Telgmann-Rauber A."/>
            <person name="Kanno A."/>
            <person name="Yue Z."/>
            <person name="Chen H."/>
            <person name="Li W."/>
            <person name="Chen Y."/>
            <person name="Xu X."/>
            <person name="Zhang Y."/>
            <person name="Luo S."/>
            <person name="Chen H."/>
            <person name="Gao J."/>
            <person name="Mao Z."/>
            <person name="Pires J.C."/>
            <person name="Luo M."/>
            <person name="Kudrna D."/>
            <person name="Wing R.A."/>
            <person name="Meyers B.C."/>
            <person name="Yi K."/>
            <person name="Kong H."/>
            <person name="Lavrijsen P."/>
            <person name="Sunseri F."/>
            <person name="Falavigna A."/>
            <person name="Ye Y."/>
            <person name="Leebens-Mack J.H."/>
            <person name="Chen G."/>
        </authorList>
    </citation>
    <scope>NUCLEOTIDE SEQUENCE [LARGE SCALE GENOMIC DNA]</scope>
    <source>
        <strain evidence="2">cv. DH0086</strain>
    </source>
</reference>
<dbReference type="Proteomes" id="UP000243459">
    <property type="component" value="Chromosome 7"/>
</dbReference>
<dbReference type="Gramene" id="ONK63307">
    <property type="protein sequence ID" value="ONK63307"/>
    <property type="gene ID" value="A4U43_C07F13620"/>
</dbReference>
<dbReference type="EMBL" id="CM007387">
    <property type="protein sequence ID" value="ONK63307.1"/>
    <property type="molecule type" value="Genomic_DNA"/>
</dbReference>
<organism evidence="1 2">
    <name type="scientific">Asparagus officinalis</name>
    <name type="common">Garden asparagus</name>
    <dbReference type="NCBI Taxonomy" id="4686"/>
    <lineage>
        <taxon>Eukaryota</taxon>
        <taxon>Viridiplantae</taxon>
        <taxon>Streptophyta</taxon>
        <taxon>Embryophyta</taxon>
        <taxon>Tracheophyta</taxon>
        <taxon>Spermatophyta</taxon>
        <taxon>Magnoliopsida</taxon>
        <taxon>Liliopsida</taxon>
        <taxon>Asparagales</taxon>
        <taxon>Asparagaceae</taxon>
        <taxon>Asparagoideae</taxon>
        <taxon>Asparagus</taxon>
    </lineage>
</organism>
<dbReference type="Gene3D" id="3.30.420.10">
    <property type="entry name" value="Ribonuclease H-like superfamily/Ribonuclease H"/>
    <property type="match status" value="1"/>
</dbReference>
<protein>
    <submittedName>
        <fullName evidence="1">Uncharacterized protein</fullName>
    </submittedName>
</protein>
<dbReference type="GO" id="GO:0003676">
    <property type="term" value="F:nucleic acid binding"/>
    <property type="evidence" value="ECO:0007669"/>
    <property type="project" value="InterPro"/>
</dbReference>
<dbReference type="GO" id="GO:0030014">
    <property type="term" value="C:CCR4-NOT complex"/>
    <property type="evidence" value="ECO:0007669"/>
    <property type="project" value="InterPro"/>
</dbReference>
<keyword evidence="2" id="KW-1185">Reference proteome</keyword>
<evidence type="ECO:0000313" key="1">
    <source>
        <dbReference type="EMBL" id="ONK63307.1"/>
    </source>
</evidence>
<name>A0A5P1EDP1_ASPOF</name>
<evidence type="ECO:0000313" key="2">
    <source>
        <dbReference type="Proteomes" id="UP000243459"/>
    </source>
</evidence>
<gene>
    <name evidence="1" type="ORF">A4U43_C07F13620</name>
</gene>